<keyword evidence="13" id="KW-1185">Reference proteome</keyword>
<feature type="transmembrane region" description="Helical" evidence="10">
    <location>
        <begin position="106"/>
        <end position="131"/>
    </location>
</feature>
<feature type="transmembrane region" description="Helical" evidence="10">
    <location>
        <begin position="277"/>
        <end position="304"/>
    </location>
</feature>
<evidence type="ECO:0000256" key="10">
    <source>
        <dbReference type="SAM" id="Phobius"/>
    </source>
</evidence>
<evidence type="ECO:0000256" key="7">
    <source>
        <dbReference type="ARBA" id="ARBA00023170"/>
    </source>
</evidence>
<dbReference type="Gene3D" id="1.20.1070.10">
    <property type="entry name" value="Rhodopsin 7-helix transmembrane proteins"/>
    <property type="match status" value="1"/>
</dbReference>
<evidence type="ECO:0000256" key="1">
    <source>
        <dbReference type="ARBA" id="ARBA00004651"/>
    </source>
</evidence>
<feature type="transmembrane region" description="Helical" evidence="10">
    <location>
        <begin position="185"/>
        <end position="203"/>
    </location>
</feature>
<reference evidence="13" key="1">
    <citation type="journal article" date="2013" name="Genetics">
        <title>The draft genome and transcriptome of Panagrellus redivivus are shaped by the harsh demands of a free-living lifestyle.</title>
        <authorList>
            <person name="Srinivasan J."/>
            <person name="Dillman A.R."/>
            <person name="Macchietto M.G."/>
            <person name="Heikkinen L."/>
            <person name="Lakso M."/>
            <person name="Fracchia K.M."/>
            <person name="Antoshechkin I."/>
            <person name="Mortazavi A."/>
            <person name="Wong G."/>
            <person name="Sternberg P.W."/>
        </authorList>
    </citation>
    <scope>NUCLEOTIDE SEQUENCE [LARGE SCALE GENOMIC DNA]</scope>
    <source>
        <strain evidence="13">MT8872</strain>
    </source>
</reference>
<evidence type="ECO:0000256" key="11">
    <source>
        <dbReference type="SAM" id="SignalP"/>
    </source>
</evidence>
<comment type="similarity">
    <text evidence="9">Belongs to the G-protein coupled receptor 1 family.</text>
</comment>
<dbReference type="InterPro" id="IPR017452">
    <property type="entry name" value="GPCR_Rhodpsn_7TM"/>
</dbReference>
<dbReference type="GO" id="GO:0004930">
    <property type="term" value="F:G protein-coupled receptor activity"/>
    <property type="evidence" value="ECO:0007669"/>
    <property type="project" value="UniProtKB-KW"/>
</dbReference>
<evidence type="ECO:0000256" key="6">
    <source>
        <dbReference type="ARBA" id="ARBA00023136"/>
    </source>
</evidence>
<dbReference type="PRINTS" id="PR00237">
    <property type="entry name" value="GPCRRHODOPSN"/>
</dbReference>
<proteinExistence type="inferred from homology"/>
<evidence type="ECO:0000256" key="5">
    <source>
        <dbReference type="ARBA" id="ARBA00023040"/>
    </source>
</evidence>
<feature type="transmembrane region" description="Helical" evidence="10">
    <location>
        <begin position="369"/>
        <end position="391"/>
    </location>
</feature>
<sequence>MTLASSINFTALATTAATAAVDAIWNATTSTEHAGVGFAPSDVPDYYAVGDTRTPMPSPTTPDYDAGGGGGVTSAWPISNMTEQEFFDSLEVFDMLPLSFPSNNHVVVYAMLYALVFLIGVCGNVAVITLIRHVHSNVSYDNTMIYILFLCCVDLASIVPLPMAIVDQLLGFWMFGTALCKVYRILEHVGRALSTFVLAAMAYDRFKRVCFPHRRTTRRSIFVTLFVLVSFTFMLLSPLLIKATSEEIILKEVLLDNPYRLARVRIFKCLDHLDGNYLAFFVLYMFFIGFFIPVLLITLFYGLMMRRLFRRSRSIPTSQVPVNRIAGYTIAISVFFVMCWSPYWIAMLYNLYRTYSSDPSTEEQTSENFIYVMYGIHALPYVNSASNWLLYGMLNSQLMRRANYNNKSSTNQKFYGRDEISRVMPPSVAKVPIPAYSSDNNDDSIIIPRTTDSLL</sequence>
<dbReference type="AlphaFoldDB" id="A0A7E4USI8"/>
<feature type="signal peptide" evidence="11">
    <location>
        <begin position="1"/>
        <end position="23"/>
    </location>
</feature>
<feature type="chain" id="PRO_5029014282" evidence="11">
    <location>
        <begin position="24"/>
        <end position="455"/>
    </location>
</feature>
<dbReference type="WBParaSite" id="Pan_g12008.t1">
    <property type="protein sequence ID" value="Pan_g12008.t1"/>
    <property type="gene ID" value="Pan_g12008"/>
</dbReference>
<feature type="transmembrane region" description="Helical" evidence="10">
    <location>
        <begin position="325"/>
        <end position="349"/>
    </location>
</feature>
<dbReference type="Pfam" id="PF00001">
    <property type="entry name" value="7tm_1"/>
    <property type="match status" value="1"/>
</dbReference>
<evidence type="ECO:0000256" key="8">
    <source>
        <dbReference type="ARBA" id="ARBA00023224"/>
    </source>
</evidence>
<evidence type="ECO:0000256" key="2">
    <source>
        <dbReference type="ARBA" id="ARBA00022475"/>
    </source>
</evidence>
<evidence type="ECO:0000256" key="3">
    <source>
        <dbReference type="ARBA" id="ARBA00022692"/>
    </source>
</evidence>
<evidence type="ECO:0000259" key="12">
    <source>
        <dbReference type="PROSITE" id="PS50262"/>
    </source>
</evidence>
<comment type="subcellular location">
    <subcellularLocation>
        <location evidence="1">Cell membrane</location>
        <topology evidence="1">Multi-pass membrane protein</topology>
    </subcellularLocation>
</comment>
<dbReference type="PROSITE" id="PS50262">
    <property type="entry name" value="G_PROTEIN_RECEP_F1_2"/>
    <property type="match status" value="1"/>
</dbReference>
<keyword evidence="7 9" id="KW-0675">Receptor</keyword>
<accession>A0A7E4USI8</accession>
<name>A0A7E4USI8_PANRE</name>
<keyword evidence="6 10" id="KW-0472">Membrane</keyword>
<keyword evidence="2" id="KW-1003">Cell membrane</keyword>
<dbReference type="SUPFAM" id="SSF81321">
    <property type="entry name" value="Family A G protein-coupled receptor-like"/>
    <property type="match status" value="1"/>
</dbReference>
<evidence type="ECO:0000313" key="14">
    <source>
        <dbReference type="WBParaSite" id="Pan_g12008.t1"/>
    </source>
</evidence>
<protein>
    <submittedName>
        <fullName evidence="14">G_PROTEIN_RECEP_F1_2 domain-containing protein</fullName>
    </submittedName>
</protein>
<keyword evidence="11" id="KW-0732">Signal</keyword>
<evidence type="ECO:0000313" key="13">
    <source>
        <dbReference type="Proteomes" id="UP000492821"/>
    </source>
</evidence>
<organism evidence="13 14">
    <name type="scientific">Panagrellus redivivus</name>
    <name type="common">Microworm</name>
    <dbReference type="NCBI Taxonomy" id="6233"/>
    <lineage>
        <taxon>Eukaryota</taxon>
        <taxon>Metazoa</taxon>
        <taxon>Ecdysozoa</taxon>
        <taxon>Nematoda</taxon>
        <taxon>Chromadorea</taxon>
        <taxon>Rhabditida</taxon>
        <taxon>Tylenchina</taxon>
        <taxon>Panagrolaimomorpha</taxon>
        <taxon>Panagrolaimoidea</taxon>
        <taxon>Panagrolaimidae</taxon>
        <taxon>Panagrellus</taxon>
    </lineage>
</organism>
<keyword evidence="4 10" id="KW-1133">Transmembrane helix</keyword>
<dbReference type="GO" id="GO:0005886">
    <property type="term" value="C:plasma membrane"/>
    <property type="evidence" value="ECO:0007669"/>
    <property type="project" value="UniProtKB-SubCell"/>
</dbReference>
<dbReference type="CDD" id="cd00637">
    <property type="entry name" value="7tm_classA_rhodopsin-like"/>
    <property type="match status" value="1"/>
</dbReference>
<keyword evidence="8 9" id="KW-0807">Transducer</keyword>
<evidence type="ECO:0000256" key="4">
    <source>
        <dbReference type="ARBA" id="ARBA00022989"/>
    </source>
</evidence>
<dbReference type="PROSITE" id="PS00237">
    <property type="entry name" value="G_PROTEIN_RECEP_F1_1"/>
    <property type="match status" value="1"/>
</dbReference>
<dbReference type="PANTHER" id="PTHR24229:SF40">
    <property type="entry name" value="ALLATOSTATIN C RECEPTOR 1-RELATED"/>
    <property type="match status" value="1"/>
</dbReference>
<evidence type="ECO:0000256" key="9">
    <source>
        <dbReference type="RuleBase" id="RU000688"/>
    </source>
</evidence>
<feature type="domain" description="G-protein coupled receptors family 1 profile" evidence="12">
    <location>
        <begin position="123"/>
        <end position="391"/>
    </location>
</feature>
<dbReference type="Proteomes" id="UP000492821">
    <property type="component" value="Unassembled WGS sequence"/>
</dbReference>
<dbReference type="GO" id="GO:0042277">
    <property type="term" value="F:peptide binding"/>
    <property type="evidence" value="ECO:0007669"/>
    <property type="project" value="TreeGrafter"/>
</dbReference>
<feature type="transmembrane region" description="Helical" evidence="10">
    <location>
        <begin position="223"/>
        <end position="241"/>
    </location>
</feature>
<keyword evidence="3 9" id="KW-0812">Transmembrane</keyword>
<dbReference type="InterPro" id="IPR000276">
    <property type="entry name" value="GPCR_Rhodpsn"/>
</dbReference>
<reference evidence="14" key="2">
    <citation type="submission" date="2020-10" db="UniProtKB">
        <authorList>
            <consortium name="WormBaseParasite"/>
        </authorList>
    </citation>
    <scope>IDENTIFICATION</scope>
</reference>
<keyword evidence="5 9" id="KW-0297">G-protein coupled receptor</keyword>
<dbReference type="PANTHER" id="PTHR24229">
    <property type="entry name" value="NEUROPEPTIDES RECEPTOR"/>
    <property type="match status" value="1"/>
</dbReference>
<dbReference type="GO" id="GO:0043005">
    <property type="term" value="C:neuron projection"/>
    <property type="evidence" value="ECO:0007669"/>
    <property type="project" value="TreeGrafter"/>
</dbReference>
<feature type="transmembrane region" description="Helical" evidence="10">
    <location>
        <begin position="143"/>
        <end position="165"/>
    </location>
</feature>